<accession>N6U6Y9</accession>
<feature type="domain" description="3-octaprenyl-4-hydroxybenzoate carboxy-lyase-like Rift-related" evidence="2">
    <location>
        <begin position="96"/>
        <end position="293"/>
    </location>
</feature>
<dbReference type="Gene3D" id="3.40.1670.10">
    <property type="entry name" value="UbiD C-terminal domain-like"/>
    <property type="match status" value="1"/>
</dbReference>
<protein>
    <submittedName>
        <fullName evidence="5">Putative 3-octaprenyl-4-hydroxybenzoate carboxy-lyase</fullName>
    </submittedName>
</protein>
<evidence type="ECO:0000259" key="3">
    <source>
        <dbReference type="Pfam" id="PF20695"/>
    </source>
</evidence>
<dbReference type="PANTHER" id="PTHR30108">
    <property type="entry name" value="3-OCTAPRENYL-4-HYDROXYBENZOATE CARBOXY-LYASE-RELATED"/>
    <property type="match status" value="1"/>
</dbReference>
<dbReference type="STRING" id="363754.RHSP_65430"/>
<dbReference type="PANTHER" id="PTHR30108:SF21">
    <property type="entry name" value="4-HYDROXYBENZOATE DECARBOXYLASE"/>
    <property type="match status" value="1"/>
</dbReference>
<dbReference type="InterPro" id="IPR002830">
    <property type="entry name" value="UbiD"/>
</dbReference>
<proteinExistence type="inferred from homology"/>
<evidence type="ECO:0000259" key="2">
    <source>
        <dbReference type="Pfam" id="PF01977"/>
    </source>
</evidence>
<dbReference type="OrthoDB" id="9809841at2"/>
<dbReference type="SUPFAM" id="SSF50475">
    <property type="entry name" value="FMN-binding split barrel"/>
    <property type="match status" value="1"/>
</dbReference>
<dbReference type="GO" id="GO:0016831">
    <property type="term" value="F:carboxy-lyase activity"/>
    <property type="evidence" value="ECO:0007669"/>
    <property type="project" value="InterPro"/>
</dbReference>
<dbReference type="InterPro" id="IPR048304">
    <property type="entry name" value="UbiD_Rift_dom"/>
</dbReference>
<dbReference type="Pfam" id="PF20695">
    <property type="entry name" value="UbiD_N"/>
    <property type="match status" value="1"/>
</dbReference>
<feature type="domain" description="3-octaprenyl-4-hydroxybenzoate carboxy-lyase-like C-terminal" evidence="4">
    <location>
        <begin position="299"/>
        <end position="417"/>
    </location>
</feature>
<dbReference type="AlphaFoldDB" id="N6U6Y9"/>
<name>N6U6Y9_9HYPH</name>
<dbReference type="SUPFAM" id="SSF143968">
    <property type="entry name" value="UbiD C-terminal domain-like"/>
    <property type="match status" value="1"/>
</dbReference>
<comment type="similarity">
    <text evidence="1">Belongs to the UbiD family.</text>
</comment>
<evidence type="ECO:0000256" key="1">
    <source>
        <dbReference type="ARBA" id="ARBA00010021"/>
    </source>
</evidence>
<reference evidence="5 6" key="1">
    <citation type="journal article" date="2012" name="BMC Genomics">
        <title>Genomic basis of broad host range and environmental adaptability of Rhizobium tropici CIAT 899 and Rhizobium sp. PRF 81 which are used in inoculants for common bean (Phaseolus vulgaris L.).</title>
        <authorList>
            <person name="Ormeno-Orrillo E."/>
            <person name="Menna P."/>
            <person name="Almeida L.G."/>
            <person name="Ollero F.J."/>
            <person name="Nicolas M.F."/>
            <person name="Pains Rodrigues E."/>
            <person name="Shigueyoshi Nakatani A."/>
            <person name="Silva Batista J.S."/>
            <person name="Oliveira Chueire L.M."/>
            <person name="Souza R.C."/>
            <person name="Ribeiro Vasconcelos A.T."/>
            <person name="Megias M."/>
            <person name="Hungria M."/>
            <person name="Martinez-Romero E."/>
        </authorList>
    </citation>
    <scope>NUCLEOTIDE SEQUENCE [LARGE SCALE GENOMIC DNA]</scope>
    <source>
        <strain evidence="5 6">PRF 81</strain>
    </source>
</reference>
<dbReference type="Proteomes" id="UP000012429">
    <property type="component" value="Unassembled WGS sequence"/>
</dbReference>
<comment type="caution">
    <text evidence="5">The sequence shown here is derived from an EMBL/GenBank/DDBJ whole genome shotgun (WGS) entry which is preliminary data.</text>
</comment>
<evidence type="ECO:0000313" key="6">
    <source>
        <dbReference type="Proteomes" id="UP000012429"/>
    </source>
</evidence>
<organism evidence="5 6">
    <name type="scientific">Rhizobium freirei PRF 81</name>
    <dbReference type="NCBI Taxonomy" id="363754"/>
    <lineage>
        <taxon>Bacteria</taxon>
        <taxon>Pseudomonadati</taxon>
        <taxon>Pseudomonadota</taxon>
        <taxon>Alphaproteobacteria</taxon>
        <taxon>Hyphomicrobiales</taxon>
        <taxon>Rhizobiaceae</taxon>
        <taxon>Rhizobium/Agrobacterium group</taxon>
        <taxon>Rhizobium</taxon>
    </lineage>
</organism>
<dbReference type="EMBL" id="AQHN01000076">
    <property type="protein sequence ID" value="ENN86008.1"/>
    <property type="molecule type" value="Genomic_DNA"/>
</dbReference>
<keyword evidence="5" id="KW-0456">Lyase</keyword>
<feature type="domain" description="3-octaprenyl-4-hydroxybenzoate carboxy-lyase-like N-terminal" evidence="3">
    <location>
        <begin position="10"/>
        <end position="76"/>
    </location>
</feature>
<keyword evidence="6" id="KW-1185">Reference proteome</keyword>
<dbReference type="RefSeq" id="WP_004122013.1">
    <property type="nucleotide sequence ID" value="NZ_AQHN01000076.1"/>
</dbReference>
<dbReference type="InterPro" id="IPR049381">
    <property type="entry name" value="UbiD-like_C"/>
</dbReference>
<dbReference type="PATRIC" id="fig|363754.4.peg.4300"/>
<dbReference type="InterPro" id="IPR049383">
    <property type="entry name" value="UbiD-like_N"/>
</dbReference>
<evidence type="ECO:0000259" key="4">
    <source>
        <dbReference type="Pfam" id="PF20696"/>
    </source>
</evidence>
<gene>
    <name evidence="5" type="primary">ubiD</name>
    <name evidence="5" type="ORF">RHSP_65430</name>
</gene>
<dbReference type="NCBIfam" id="TIGR00148">
    <property type="entry name" value="UbiD family decarboxylase"/>
    <property type="match status" value="1"/>
</dbReference>
<evidence type="ECO:0000313" key="5">
    <source>
        <dbReference type="EMBL" id="ENN86008.1"/>
    </source>
</evidence>
<dbReference type="Pfam" id="PF20696">
    <property type="entry name" value="UbiD_C"/>
    <property type="match status" value="1"/>
</dbReference>
<dbReference type="GO" id="GO:0005737">
    <property type="term" value="C:cytoplasm"/>
    <property type="evidence" value="ECO:0007669"/>
    <property type="project" value="TreeGrafter"/>
</dbReference>
<sequence length="453" mass="49559">MTDQSMRSFLAALENKGELHHVERNVDTRFEIASVLSLRERGPAQLFTRVNDATMSVVGNLYNDRGRFACALDVPRAGLDALCVSALERPIAPKIVEDAPVQQIVHRQPLDIGSLLPVPHWFEREAAPYITAGVIVAKDPETGRRNVSIARLRLEGGNRLMAGIAKNHHLARIAEKAHHRGHDLEIAVAIGNHAAVLLGSQMYVGLGDDEFDIVGGLLGEPVELVKCKTVDLEVPAHAEIVLEGRLRPADLIEEGAVSEFPGFYVYYGPGIGVEIGCVTHRADAIYQAILPGYAAEHCLLGAVAIGATLTRDLQRSIPAVRRVFVADGGMGRLHAIITMHRPRLGEGKRAVILAMGLVNLLKLVTVVEDDIDPEDPRQVEWSLAARFRGHEDLLVLPGVRADRCDPLHEDLVVTKIGMIATTRPGDGEPGGRSEFVMPPRDVFERIRQNLHLY</sequence>
<dbReference type="Pfam" id="PF01977">
    <property type="entry name" value="UbiD"/>
    <property type="match status" value="1"/>
</dbReference>